<evidence type="ECO:0000259" key="10">
    <source>
        <dbReference type="PROSITE" id="PS50835"/>
    </source>
</evidence>
<dbReference type="SUPFAM" id="SSF48726">
    <property type="entry name" value="Immunoglobulin"/>
    <property type="match status" value="2"/>
</dbReference>
<dbReference type="PROSITE" id="PS50835">
    <property type="entry name" value="IG_LIKE"/>
    <property type="match status" value="2"/>
</dbReference>
<dbReference type="Pfam" id="PF07686">
    <property type="entry name" value="V-set"/>
    <property type="match status" value="1"/>
</dbReference>
<name>A0A3P9JGU3_ORYLA</name>
<evidence type="ECO:0000313" key="12">
    <source>
        <dbReference type="Proteomes" id="UP000265200"/>
    </source>
</evidence>
<dbReference type="GO" id="GO:0005886">
    <property type="term" value="C:plasma membrane"/>
    <property type="evidence" value="ECO:0007669"/>
    <property type="project" value="UniProtKB-SubCell"/>
</dbReference>
<keyword evidence="4" id="KW-0391">Immunity</keyword>
<evidence type="ECO:0000256" key="1">
    <source>
        <dbReference type="ARBA" id="ARBA00004236"/>
    </source>
</evidence>
<reference key="1">
    <citation type="journal article" date="2007" name="Nature">
        <title>The medaka draft genome and insights into vertebrate genome evolution.</title>
        <authorList>
            <person name="Kasahara M."/>
            <person name="Naruse K."/>
            <person name="Sasaki S."/>
            <person name="Nakatani Y."/>
            <person name="Qu W."/>
            <person name="Ahsan B."/>
            <person name="Yamada T."/>
            <person name="Nagayasu Y."/>
            <person name="Doi K."/>
            <person name="Kasai Y."/>
            <person name="Jindo T."/>
            <person name="Kobayashi D."/>
            <person name="Shimada A."/>
            <person name="Toyoda A."/>
            <person name="Kuroki Y."/>
            <person name="Fujiyama A."/>
            <person name="Sasaki T."/>
            <person name="Shimizu A."/>
            <person name="Asakawa S."/>
            <person name="Shimizu N."/>
            <person name="Hashimoto S."/>
            <person name="Yang J."/>
            <person name="Lee Y."/>
            <person name="Matsushima K."/>
            <person name="Sugano S."/>
            <person name="Sakaizumi M."/>
            <person name="Narita T."/>
            <person name="Ohishi K."/>
            <person name="Haga S."/>
            <person name="Ohta F."/>
            <person name="Nomoto H."/>
            <person name="Nogata K."/>
            <person name="Morishita T."/>
            <person name="Endo T."/>
            <person name="Shin-I T."/>
            <person name="Takeda H."/>
            <person name="Morishita S."/>
            <person name="Kohara Y."/>
        </authorList>
    </citation>
    <scope>NUCLEOTIDE SEQUENCE [LARGE SCALE GENOMIC DNA]</scope>
    <source>
        <strain>Hd-rR</strain>
    </source>
</reference>
<evidence type="ECO:0000256" key="9">
    <source>
        <dbReference type="SAM" id="SignalP"/>
    </source>
</evidence>
<reference evidence="11" key="4">
    <citation type="submission" date="2025-09" db="UniProtKB">
        <authorList>
            <consortium name="Ensembl"/>
        </authorList>
    </citation>
    <scope>IDENTIFICATION</scope>
    <source>
        <strain evidence="11">HSOK</strain>
    </source>
</reference>
<keyword evidence="3 9" id="KW-0732">Signal</keyword>
<keyword evidence="7" id="KW-0325">Glycoprotein</keyword>
<keyword evidence="8" id="KW-0812">Transmembrane</keyword>
<evidence type="ECO:0000313" key="11">
    <source>
        <dbReference type="Ensembl" id="ENSORLP00015031373.1"/>
    </source>
</evidence>
<dbReference type="InterPro" id="IPR003599">
    <property type="entry name" value="Ig_sub"/>
</dbReference>
<dbReference type="PANTHER" id="PTHR19433">
    <property type="entry name" value="T-CELL RECEPTOR ALPHA CHAIN V REGION-RELATED"/>
    <property type="match status" value="1"/>
</dbReference>
<organism evidence="11 12">
    <name type="scientific">Oryzias latipes</name>
    <name type="common">Japanese rice fish</name>
    <name type="synonym">Japanese killifish</name>
    <dbReference type="NCBI Taxonomy" id="8090"/>
    <lineage>
        <taxon>Eukaryota</taxon>
        <taxon>Metazoa</taxon>
        <taxon>Chordata</taxon>
        <taxon>Craniata</taxon>
        <taxon>Vertebrata</taxon>
        <taxon>Euteleostomi</taxon>
        <taxon>Actinopterygii</taxon>
        <taxon>Neopterygii</taxon>
        <taxon>Teleostei</taxon>
        <taxon>Neoteleostei</taxon>
        <taxon>Acanthomorphata</taxon>
        <taxon>Ovalentaria</taxon>
        <taxon>Atherinomorphae</taxon>
        <taxon>Beloniformes</taxon>
        <taxon>Adrianichthyidae</taxon>
        <taxon>Oryziinae</taxon>
        <taxon>Oryzias</taxon>
    </lineage>
</organism>
<dbReference type="CDD" id="cd00099">
    <property type="entry name" value="IgV"/>
    <property type="match status" value="1"/>
</dbReference>
<dbReference type="Gene3D" id="2.60.40.10">
    <property type="entry name" value="Immunoglobulins"/>
    <property type="match status" value="2"/>
</dbReference>
<feature type="chain" id="PRO_5018079044" evidence="9">
    <location>
        <begin position="20"/>
        <end position="353"/>
    </location>
</feature>
<dbReference type="Ensembl" id="ENSORLT00015022377.1">
    <property type="protein sequence ID" value="ENSORLP00015031373.1"/>
    <property type="gene ID" value="ENSORLG00015015617.1"/>
</dbReference>
<evidence type="ECO:0000256" key="2">
    <source>
        <dbReference type="ARBA" id="ARBA00022475"/>
    </source>
</evidence>
<accession>A0A3P9JGU3</accession>
<sequence length="353" mass="39555">MRGGQITFILLCALSVTQSLAPEQVHTIEAETGSNVTLTCSASGTDQQLFFWHKFQFGYMIQSLATGNMATIALKKKVERSRFNVTKVGDLYSLFIRNVSKEDEAMYLCQAGASYAAKFTNSSQLVVKGPKKKQKVVTQSTDVELVLLGNTVNLQCSVLLNTRESSDECSDDHRVFWYKAGSEKHADNIYITNSSCDVQKERRCVYNLPKVVKNSSDSGVYYCAVLSCGQILFGNGTEVQIKKELCLYLIILGTLLTCSLLVTFSLILIRRKQTQVSDQCKETGNPTTFLPAERDILPETHLNNEQEVEGPEISYAALHFSRKTKWPKKKRKFKEESIYSTVRHFSDGEANEG</sequence>
<evidence type="ECO:0000256" key="6">
    <source>
        <dbReference type="ARBA" id="ARBA00023157"/>
    </source>
</evidence>
<evidence type="ECO:0000256" key="5">
    <source>
        <dbReference type="ARBA" id="ARBA00023136"/>
    </source>
</evidence>
<keyword evidence="5 8" id="KW-0472">Membrane</keyword>
<reference evidence="11 12" key="2">
    <citation type="submission" date="2017-04" db="EMBL/GenBank/DDBJ databases">
        <title>CpG methylation of centromeres and impact of large insertions on vertebrate speciation.</title>
        <authorList>
            <person name="Ichikawa K."/>
            <person name="Yoshimura J."/>
            <person name="Morishita S."/>
        </authorList>
    </citation>
    <scope>NUCLEOTIDE SEQUENCE</scope>
    <source>
        <strain evidence="11 12">HSOK</strain>
    </source>
</reference>
<feature type="signal peptide" evidence="9">
    <location>
        <begin position="1"/>
        <end position="19"/>
    </location>
</feature>
<dbReference type="InterPro" id="IPR036179">
    <property type="entry name" value="Ig-like_dom_sf"/>
</dbReference>
<dbReference type="AlphaFoldDB" id="A0A3P9JGU3"/>
<evidence type="ECO:0000256" key="7">
    <source>
        <dbReference type="ARBA" id="ARBA00023180"/>
    </source>
</evidence>
<feature type="domain" description="Ig-like" evidence="10">
    <location>
        <begin position="130"/>
        <end position="225"/>
    </location>
</feature>
<dbReference type="SMART" id="SM00408">
    <property type="entry name" value="IGc2"/>
    <property type="match status" value="1"/>
</dbReference>
<keyword evidence="2" id="KW-1003">Cell membrane</keyword>
<dbReference type="InterPro" id="IPR013106">
    <property type="entry name" value="Ig_V-set"/>
</dbReference>
<comment type="subcellular location">
    <subcellularLocation>
        <location evidence="1">Cell membrane</location>
    </subcellularLocation>
</comment>
<dbReference type="SMART" id="SM00409">
    <property type="entry name" value="IG"/>
    <property type="match status" value="2"/>
</dbReference>
<reference evidence="11" key="3">
    <citation type="submission" date="2025-08" db="UniProtKB">
        <authorList>
            <consortium name="Ensembl"/>
        </authorList>
    </citation>
    <scope>IDENTIFICATION</scope>
    <source>
        <strain evidence="11">HSOK</strain>
    </source>
</reference>
<evidence type="ECO:0000256" key="4">
    <source>
        <dbReference type="ARBA" id="ARBA00022859"/>
    </source>
</evidence>
<dbReference type="InterPro" id="IPR052051">
    <property type="entry name" value="TCR_complex_component"/>
</dbReference>
<keyword evidence="8" id="KW-1133">Transmembrane helix</keyword>
<evidence type="ECO:0000256" key="3">
    <source>
        <dbReference type="ARBA" id="ARBA00022729"/>
    </source>
</evidence>
<dbReference type="InterPro" id="IPR003598">
    <property type="entry name" value="Ig_sub2"/>
</dbReference>
<keyword evidence="6" id="KW-1015">Disulfide bond</keyword>
<dbReference type="InterPro" id="IPR007110">
    <property type="entry name" value="Ig-like_dom"/>
</dbReference>
<protein>
    <submittedName>
        <fullName evidence="11">Novel immune-type receptor 22</fullName>
    </submittedName>
</protein>
<feature type="domain" description="Ig-like" evidence="10">
    <location>
        <begin position="22"/>
        <end position="120"/>
    </location>
</feature>
<dbReference type="PANTHER" id="PTHR19433:SF127">
    <property type="entry name" value="NITR9"/>
    <property type="match status" value="1"/>
</dbReference>
<dbReference type="Proteomes" id="UP000265200">
    <property type="component" value="Chromosome 10"/>
</dbReference>
<dbReference type="GO" id="GO:0002376">
    <property type="term" value="P:immune system process"/>
    <property type="evidence" value="ECO:0007669"/>
    <property type="project" value="UniProtKB-KW"/>
</dbReference>
<proteinExistence type="predicted"/>
<dbReference type="InterPro" id="IPR013783">
    <property type="entry name" value="Ig-like_fold"/>
</dbReference>
<feature type="transmembrane region" description="Helical" evidence="8">
    <location>
        <begin position="247"/>
        <end position="269"/>
    </location>
</feature>
<evidence type="ECO:0000256" key="8">
    <source>
        <dbReference type="SAM" id="Phobius"/>
    </source>
</evidence>